<keyword evidence="5" id="KW-1185">Reference proteome</keyword>
<evidence type="ECO:0000256" key="1">
    <source>
        <dbReference type="SAM" id="Coils"/>
    </source>
</evidence>
<name>A6TUZ2_ALKMQ</name>
<dbReference type="PANTHER" id="PTHR33408:SF4">
    <property type="entry name" value="TRANSPOSASE DDE DOMAIN-CONTAINING PROTEIN"/>
    <property type="match status" value="1"/>
</dbReference>
<accession>A6TUZ2</accession>
<evidence type="ECO:0000313" key="4">
    <source>
        <dbReference type="EMBL" id="ABR50010.1"/>
    </source>
</evidence>
<sequence length="438" mass="51397">MRYIEDIHRKSKIVFPEYIDDYITEDNPVRMIDAFVDTLDIVELGFKNAVPQKKGRPGYNPKYLLKLYIYGYMNKITSSRKLEKATQTNIELIFKYFVSLLNEWDLFGKEIVAVDGSKFRACNSKKNNFSTKNLNRKIKYLEEKIEKYMIEIEKNDNTELSTAKPTKEEIQSKIKELKERKTRYEAYKKEIEKGDTKEISTIDPESRLMAVNNNGIDVCYNVQTIVDSKYKLVVDCDVINNPTDHGMLSKMTTSAKEIFEVEKLKALADKGYYNAEDFKKMRRTGSYNLCFKQIFSNATGESDFYLDKFKYDKEENMYICPIGEKLYFRRQKPIDENTKKIVYQNFAACGKCDFKDKCTKDKRGRRVRRSIDQDFLDRVDQRTAENKELYKQRQMIVEHPFGTIKRGLGMTYFLTKGMPSAKMEISFAFLASDFVNIT</sequence>
<dbReference type="Pfam" id="PF13751">
    <property type="entry name" value="DDE_Tnp_1_6"/>
    <property type="match status" value="1"/>
</dbReference>
<evidence type="ECO:0000259" key="3">
    <source>
        <dbReference type="Pfam" id="PF13751"/>
    </source>
</evidence>
<evidence type="ECO:0000313" key="5">
    <source>
        <dbReference type="Proteomes" id="UP000001572"/>
    </source>
</evidence>
<protein>
    <recommendedName>
        <fullName evidence="6">Transposase, IS4 family protein</fullName>
    </recommendedName>
</protein>
<dbReference type="eggNOG" id="COG3666">
    <property type="taxonomic scope" value="Bacteria"/>
</dbReference>
<evidence type="ECO:0008006" key="6">
    <source>
        <dbReference type="Google" id="ProtNLM"/>
    </source>
</evidence>
<feature type="domain" description="Transposase InsH N-terminal" evidence="2">
    <location>
        <begin position="18"/>
        <end position="99"/>
    </location>
</feature>
<evidence type="ECO:0000259" key="2">
    <source>
        <dbReference type="Pfam" id="PF05598"/>
    </source>
</evidence>
<dbReference type="Pfam" id="PF05598">
    <property type="entry name" value="DUF772"/>
    <property type="match status" value="1"/>
</dbReference>
<dbReference type="InterPro" id="IPR008490">
    <property type="entry name" value="Transposase_InsH_N"/>
</dbReference>
<organism evidence="4 5">
    <name type="scientific">Alkaliphilus metalliredigens (strain QYMF)</name>
    <dbReference type="NCBI Taxonomy" id="293826"/>
    <lineage>
        <taxon>Bacteria</taxon>
        <taxon>Bacillati</taxon>
        <taxon>Bacillota</taxon>
        <taxon>Clostridia</taxon>
        <taxon>Peptostreptococcales</taxon>
        <taxon>Natronincolaceae</taxon>
        <taxon>Alkaliphilus</taxon>
    </lineage>
</organism>
<dbReference type="PANTHER" id="PTHR33408">
    <property type="entry name" value="TRANSPOSASE"/>
    <property type="match status" value="1"/>
</dbReference>
<dbReference type="InterPro" id="IPR025668">
    <property type="entry name" value="Tnp_DDE_dom"/>
</dbReference>
<dbReference type="AlphaFoldDB" id="A6TUZ2"/>
<dbReference type="EMBL" id="CP000724">
    <property type="protein sequence ID" value="ABR50010.1"/>
    <property type="molecule type" value="Genomic_DNA"/>
</dbReference>
<proteinExistence type="predicted"/>
<feature type="coiled-coil region" evidence="1">
    <location>
        <begin position="131"/>
        <end position="194"/>
    </location>
</feature>
<reference evidence="5" key="1">
    <citation type="journal article" date="2016" name="Genome Announc.">
        <title>Complete genome sequence of Alkaliphilus metalliredigens strain QYMF, an alkaliphilic and metal-reducing bacterium isolated from borax-contaminated leachate ponds.</title>
        <authorList>
            <person name="Hwang C."/>
            <person name="Copeland A."/>
            <person name="Lucas S."/>
            <person name="Lapidus A."/>
            <person name="Barry K."/>
            <person name="Detter J.C."/>
            <person name="Glavina Del Rio T."/>
            <person name="Hammon N."/>
            <person name="Israni S."/>
            <person name="Dalin E."/>
            <person name="Tice H."/>
            <person name="Pitluck S."/>
            <person name="Chertkov O."/>
            <person name="Brettin T."/>
            <person name="Bruce D."/>
            <person name="Han C."/>
            <person name="Schmutz J."/>
            <person name="Larimer F."/>
            <person name="Land M.L."/>
            <person name="Hauser L."/>
            <person name="Kyrpides N."/>
            <person name="Mikhailova N."/>
            <person name="Ye Q."/>
            <person name="Zhou J."/>
            <person name="Richardson P."/>
            <person name="Fields M.W."/>
        </authorList>
    </citation>
    <scope>NUCLEOTIDE SEQUENCE [LARGE SCALE GENOMIC DNA]</scope>
    <source>
        <strain evidence="5">QYMF</strain>
    </source>
</reference>
<dbReference type="Proteomes" id="UP000001572">
    <property type="component" value="Chromosome"/>
</dbReference>
<dbReference type="STRING" id="293826.Amet_3914"/>
<feature type="domain" description="Transposase DDE" evidence="3">
    <location>
        <begin position="319"/>
        <end position="432"/>
    </location>
</feature>
<dbReference type="KEGG" id="amt:Amet_3914"/>
<dbReference type="HOGENOM" id="CLU_021293_12_3_9"/>
<keyword evidence="1" id="KW-0175">Coiled coil</keyword>
<gene>
    <name evidence="4" type="ordered locus">Amet_3914</name>
</gene>